<accession>A0A1M7TIL6</accession>
<feature type="domain" description="Alpha/beta hydrolase" evidence="1">
    <location>
        <begin position="295"/>
        <end position="779"/>
    </location>
</feature>
<name>A0A1M7TIL6_9BRAD</name>
<evidence type="ECO:0000259" key="1">
    <source>
        <dbReference type="Pfam" id="PF20091"/>
    </source>
</evidence>
<proteinExistence type="predicted"/>
<dbReference type="EMBL" id="LT670849">
    <property type="protein sequence ID" value="SHN70592.1"/>
    <property type="molecule type" value="Genomic_DNA"/>
</dbReference>
<dbReference type="Pfam" id="PF20091">
    <property type="entry name" value="Abhydrolase_10"/>
    <property type="match status" value="1"/>
</dbReference>
<dbReference type="AlphaFoldDB" id="A0A1M7TIL6"/>
<sequence>MYSTTVNLLRHFLPALAIFGATLGWSSPSEAYVQKIVIDQQISLNIAPITLGTSTPAPAIPYTIYTGRIFGELDPSDPQHSIITDIEHAPKTQGKVTYVANFQIVTPTDPRQRSGLLIHEVPNRGNNAIPMTALVQGATYLQSGWQGDLLAQCSPSPAIPYPCFDLNSGPYGSLNPTSGALVPPTVSDVAGPSGLKALASYVVQVPVATHGNTSNNGNGQGNHNGDDHGVGNVITGQVYGHVCSGTNGCGLPVPTGTPPSTAQLAIQGPAFVPYHPASLDTKQAQFWSVSSQTAAGVTSAKTPIPSGQWAWAYCPTGWPGTPNPNWICLKNSTFNPKLEYEMVYTGENPLVLGVGFAAFRDLAAFLRYGTAAPGGGQNPIAGSITAAMTIGASQSAAFIHGFVFWGFNEEGRDQWGHDQRGRIVFDGAWPQIDGRMMVMNIRFGQPNNLMYLYMGGDEAPVWWADYPNLARHLPPDGMLHRCARDNTCPAILETFASAELYSEKMAVSLCGFTCVEDIPIPSNVYRYYTPGATHGGGAVSNTANLFNWVSPAAVTVPTGQSLANDPIPLAYTNNALQYNFIQLLMNGVAMPASVYPTLSKGQLAPNTKQGVGFPDIPKMPYGGDQAWPPFVYNFGPRENYDQESGVPTIQPPIIERVLPVYAAKVNADGNEVVDGLPTILGDAPLGTYVGWNLATTGWYGPNASNGPGSVGQVFAGAGNSGGYYPFWDTKTNRQANGDPRLSLEERYGTHAGYVCVVTKAINKAQQLRFLLPSDAQTLLSQANSSNVLVAVAPTPADTALANSLCSN</sequence>
<gene>
    <name evidence="2" type="ORF">SAMN05444170_1779</name>
</gene>
<dbReference type="Proteomes" id="UP000184096">
    <property type="component" value="Chromosome I"/>
</dbReference>
<protein>
    <recommendedName>
        <fullName evidence="1">Alpha/beta hydrolase domain-containing protein</fullName>
    </recommendedName>
</protein>
<reference evidence="3" key="1">
    <citation type="submission" date="2016-11" db="EMBL/GenBank/DDBJ databases">
        <authorList>
            <person name="Varghese N."/>
            <person name="Submissions S."/>
        </authorList>
    </citation>
    <scope>NUCLEOTIDE SEQUENCE [LARGE SCALE GENOMIC DNA]</scope>
    <source>
        <strain evidence="3">GAS401</strain>
    </source>
</reference>
<dbReference type="InterPro" id="IPR045394">
    <property type="entry name" value="Abhydrolase_dom"/>
</dbReference>
<dbReference type="OrthoDB" id="9779952at2"/>
<keyword evidence="3" id="KW-1185">Reference proteome</keyword>
<organism evidence="2 3">
    <name type="scientific">Bradyrhizobium erythrophlei</name>
    <dbReference type="NCBI Taxonomy" id="1437360"/>
    <lineage>
        <taxon>Bacteria</taxon>
        <taxon>Pseudomonadati</taxon>
        <taxon>Pseudomonadota</taxon>
        <taxon>Alphaproteobacteria</taxon>
        <taxon>Hyphomicrobiales</taxon>
        <taxon>Nitrobacteraceae</taxon>
        <taxon>Bradyrhizobium</taxon>
    </lineage>
</organism>
<evidence type="ECO:0000313" key="3">
    <source>
        <dbReference type="Proteomes" id="UP000184096"/>
    </source>
</evidence>
<dbReference type="RefSeq" id="WP_072817557.1">
    <property type="nucleotide sequence ID" value="NZ_LT670849.1"/>
</dbReference>
<evidence type="ECO:0000313" key="2">
    <source>
        <dbReference type="EMBL" id="SHN70592.1"/>
    </source>
</evidence>